<dbReference type="AlphaFoldDB" id="A0A516TJY8"/>
<sequence>MNRKNAFFLPFRWYPSKWYGIFHEDMARSLLPIVFFSALAFFSISSQMLLAIPREQALYFLHCAGCHGLKGEGIAGVSPQIAQTIDFFLLSPEGRKYVIQVPGVAFSSIPDDALAELLNWLILNFGQTKRKFQKYTTQEVAVARKEPLLDVDETRKRILQTLPDKITLIKSWQRYATFNTKSTK</sequence>
<evidence type="ECO:0008006" key="3">
    <source>
        <dbReference type="Google" id="ProtNLM"/>
    </source>
</evidence>
<dbReference type="Proteomes" id="UP000315925">
    <property type="component" value="Chromosome"/>
</dbReference>
<dbReference type="GO" id="GO:0020037">
    <property type="term" value="F:heme binding"/>
    <property type="evidence" value="ECO:0007669"/>
    <property type="project" value="InterPro"/>
</dbReference>
<dbReference type="Gene3D" id="1.10.760.10">
    <property type="entry name" value="Cytochrome c-like domain"/>
    <property type="match status" value="1"/>
</dbReference>
<evidence type="ECO:0000313" key="2">
    <source>
        <dbReference type="Proteomes" id="UP000315925"/>
    </source>
</evidence>
<dbReference type="OrthoDB" id="9811281at2"/>
<name>A0A516TJY8_9BACT</name>
<reference evidence="2" key="1">
    <citation type="submission" date="2019-03" db="EMBL/GenBank/DDBJ databases">
        <title>Complete genome of Methylacidiphilum kamchatkense Kam1.</title>
        <authorList>
            <person name="Kruse T."/>
            <person name="Murarilal Ratnadevi C."/>
            <person name="Erikstad H.-A."/>
            <person name="Birkeland N.-K."/>
        </authorList>
    </citation>
    <scope>NUCLEOTIDE SEQUENCE [LARGE SCALE GENOMIC DNA]</scope>
    <source>
        <strain evidence="2">kam1</strain>
    </source>
</reference>
<protein>
    <recommendedName>
        <fullName evidence="3">Cytochrome c domain-containing protein</fullName>
    </recommendedName>
</protein>
<dbReference type="RefSeq" id="WP_052250532.1">
    <property type="nucleotide sequence ID" value="NZ_JQNX01000007.1"/>
</dbReference>
<dbReference type="GO" id="GO:0009055">
    <property type="term" value="F:electron transfer activity"/>
    <property type="evidence" value="ECO:0007669"/>
    <property type="project" value="InterPro"/>
</dbReference>
<organism evidence="1 2">
    <name type="scientific">Methylacidiphilum kamchatkense Kam1</name>
    <dbReference type="NCBI Taxonomy" id="1202785"/>
    <lineage>
        <taxon>Bacteria</taxon>
        <taxon>Pseudomonadati</taxon>
        <taxon>Verrucomicrobiota</taxon>
        <taxon>Methylacidiphilae</taxon>
        <taxon>Methylacidiphilales</taxon>
        <taxon>Methylacidiphilaceae</taxon>
        <taxon>Methylacidiphilum (ex Ratnadevi et al. 2023)</taxon>
    </lineage>
</organism>
<evidence type="ECO:0000313" key="1">
    <source>
        <dbReference type="EMBL" id="QDQ41569.1"/>
    </source>
</evidence>
<accession>A0A516TJY8</accession>
<dbReference type="SUPFAM" id="SSF46626">
    <property type="entry name" value="Cytochrome c"/>
    <property type="match status" value="1"/>
</dbReference>
<dbReference type="KEGG" id="mkc:kam1_316"/>
<proteinExistence type="predicted"/>
<dbReference type="EMBL" id="CP037899">
    <property type="protein sequence ID" value="QDQ41569.1"/>
    <property type="molecule type" value="Genomic_DNA"/>
</dbReference>
<gene>
    <name evidence="1" type="ORF">kam1_316</name>
</gene>
<dbReference type="GO" id="GO:0046872">
    <property type="term" value="F:metal ion binding"/>
    <property type="evidence" value="ECO:0007669"/>
    <property type="project" value="UniProtKB-KW"/>
</dbReference>
<dbReference type="InterPro" id="IPR036909">
    <property type="entry name" value="Cyt_c-like_dom_sf"/>
</dbReference>